<feature type="domain" description="4Fe-4S Wbl-type" evidence="1">
    <location>
        <begin position="23"/>
        <end position="93"/>
    </location>
</feature>
<name>A0A0G3GTW9_9CORY</name>
<reference evidence="2 3" key="1">
    <citation type="journal article" date="2015" name="Genome Announc.">
        <title>Complete Genome Sequence of the Type Strain Corynebacterium mustelae DSM 45274, Isolated from Various Tissues of a Male Ferret with Lethal Sepsis.</title>
        <authorList>
            <person name="Ruckert C."/>
            <person name="Eimer J."/>
            <person name="Winkler A."/>
            <person name="Tauch A."/>
        </authorList>
    </citation>
    <scope>NUCLEOTIDE SEQUENCE [LARGE SCALE GENOMIC DNA]</scope>
    <source>
        <strain evidence="2 3">DSM 45274</strain>
    </source>
</reference>
<dbReference type="PROSITE" id="PS51674">
    <property type="entry name" value="4FE4S_WBL"/>
    <property type="match status" value="1"/>
</dbReference>
<sequence>MLDSKNLRALAKSVQDFDLRDGLCVGNENRYWDSTVKEWEPRESILKRHEKAIELCLQCPCLDACRAYANSLREAGCDVDGVIAGIRVDTDNRPRCRECGELMQPKKTKNPKKGSRVELASGFCTRCYPKVRRLRKKQKAEKAA</sequence>
<dbReference type="AlphaFoldDB" id="A0A0G3GTW9"/>
<organism evidence="2 3">
    <name type="scientific">Corynebacterium mustelae</name>
    <dbReference type="NCBI Taxonomy" id="571915"/>
    <lineage>
        <taxon>Bacteria</taxon>
        <taxon>Bacillati</taxon>
        <taxon>Actinomycetota</taxon>
        <taxon>Actinomycetes</taxon>
        <taxon>Mycobacteriales</taxon>
        <taxon>Corynebacteriaceae</taxon>
        <taxon>Corynebacterium</taxon>
    </lineage>
</organism>
<evidence type="ECO:0000313" key="2">
    <source>
        <dbReference type="EMBL" id="AKK04579.1"/>
    </source>
</evidence>
<dbReference type="OrthoDB" id="4428041at2"/>
<gene>
    <name evidence="2" type="ORF">CMUST_01145</name>
</gene>
<accession>A0A0G3GTW9</accession>
<protein>
    <recommendedName>
        <fullName evidence="1">4Fe-4S Wbl-type domain-containing protein</fullName>
    </recommendedName>
</protein>
<evidence type="ECO:0000259" key="1">
    <source>
        <dbReference type="PROSITE" id="PS51674"/>
    </source>
</evidence>
<dbReference type="STRING" id="571915.CMUST_01145"/>
<reference evidence="3" key="2">
    <citation type="submission" date="2015-05" db="EMBL/GenBank/DDBJ databases">
        <title>Complete genome sequence of Corynebacterium mustelae DSM 45274, isolated from various tissues of a male ferret with lethal sepsis.</title>
        <authorList>
            <person name="Ruckert C."/>
            <person name="Albersmeier A."/>
            <person name="Winkler A."/>
            <person name="Tauch A."/>
        </authorList>
    </citation>
    <scope>NUCLEOTIDE SEQUENCE [LARGE SCALE GENOMIC DNA]</scope>
    <source>
        <strain evidence="3">DSM 45274</strain>
    </source>
</reference>
<dbReference type="InterPro" id="IPR034768">
    <property type="entry name" value="4FE4S_WBL"/>
</dbReference>
<dbReference type="RefSeq" id="WP_047260966.1">
    <property type="nucleotide sequence ID" value="NZ_CP011542.1"/>
</dbReference>
<evidence type="ECO:0000313" key="3">
    <source>
        <dbReference type="Proteomes" id="UP000035199"/>
    </source>
</evidence>
<dbReference type="EMBL" id="CP011542">
    <property type="protein sequence ID" value="AKK04579.1"/>
    <property type="molecule type" value="Genomic_DNA"/>
</dbReference>
<keyword evidence="3" id="KW-1185">Reference proteome</keyword>
<proteinExistence type="predicted"/>
<dbReference type="PATRIC" id="fig|571915.4.peg.234"/>
<dbReference type="KEGG" id="cmv:CMUST_01145"/>
<dbReference type="Proteomes" id="UP000035199">
    <property type="component" value="Chromosome"/>
</dbReference>